<proteinExistence type="predicted"/>
<feature type="region of interest" description="Disordered" evidence="1">
    <location>
        <begin position="1"/>
        <end position="84"/>
    </location>
</feature>
<reference evidence="2 3" key="1">
    <citation type="journal article" date="2023" name="Mol. Biol. Evol.">
        <title>Genomics of Secondarily Temperate Adaptation in the Only Non-Antarctic Icefish.</title>
        <authorList>
            <person name="Rivera-Colon A.G."/>
            <person name="Rayamajhi N."/>
            <person name="Minhas B.F."/>
            <person name="Madrigal G."/>
            <person name="Bilyk K.T."/>
            <person name="Yoon V."/>
            <person name="Hune M."/>
            <person name="Gregory S."/>
            <person name="Cheng C.H.C."/>
            <person name="Catchen J.M."/>
        </authorList>
    </citation>
    <scope>NUCLEOTIDE SEQUENCE [LARGE SCALE GENOMIC DNA]</scope>
    <source>
        <tissue evidence="2">White muscle</tissue>
    </source>
</reference>
<gene>
    <name evidence="2" type="ORF">CgunFtcFv8_000383</name>
</gene>
<name>A0AAN8DK73_CHAGU</name>
<comment type="caution">
    <text evidence="2">The sequence shown here is derived from an EMBL/GenBank/DDBJ whole genome shotgun (WGS) entry which is preliminary data.</text>
</comment>
<dbReference type="EMBL" id="JAURVH010001521">
    <property type="protein sequence ID" value="KAK5923410.1"/>
    <property type="molecule type" value="Genomic_DNA"/>
</dbReference>
<keyword evidence="3" id="KW-1185">Reference proteome</keyword>
<organism evidence="2 3">
    <name type="scientific">Champsocephalus gunnari</name>
    <name type="common">Mackerel icefish</name>
    <dbReference type="NCBI Taxonomy" id="52237"/>
    <lineage>
        <taxon>Eukaryota</taxon>
        <taxon>Metazoa</taxon>
        <taxon>Chordata</taxon>
        <taxon>Craniata</taxon>
        <taxon>Vertebrata</taxon>
        <taxon>Euteleostomi</taxon>
        <taxon>Actinopterygii</taxon>
        <taxon>Neopterygii</taxon>
        <taxon>Teleostei</taxon>
        <taxon>Neoteleostei</taxon>
        <taxon>Acanthomorphata</taxon>
        <taxon>Eupercaria</taxon>
        <taxon>Perciformes</taxon>
        <taxon>Notothenioidei</taxon>
        <taxon>Channichthyidae</taxon>
        <taxon>Champsocephalus</taxon>
    </lineage>
</organism>
<evidence type="ECO:0000313" key="2">
    <source>
        <dbReference type="EMBL" id="KAK5923410.1"/>
    </source>
</evidence>
<feature type="compositionally biased region" description="Basic residues" evidence="1">
    <location>
        <begin position="13"/>
        <end position="22"/>
    </location>
</feature>
<accession>A0AAN8DK73</accession>
<protein>
    <submittedName>
        <fullName evidence="2">Uncharacterized protein</fullName>
    </submittedName>
</protein>
<dbReference type="Proteomes" id="UP001331515">
    <property type="component" value="Unassembled WGS sequence"/>
</dbReference>
<dbReference type="AlphaFoldDB" id="A0AAN8DK73"/>
<evidence type="ECO:0000313" key="3">
    <source>
        <dbReference type="Proteomes" id="UP001331515"/>
    </source>
</evidence>
<evidence type="ECO:0000256" key="1">
    <source>
        <dbReference type="SAM" id="MobiDB-lite"/>
    </source>
</evidence>
<sequence length="101" mass="11769">MSGDEMIFDPNMTKKKKKKKKPFMLDEEGGEGVGGEEAKEVEAKEAEPETGDDKEVEFEEDEGRKKEPSDDLNDLNFFNQKKRRRSLRKCLKMKSRRVLRS</sequence>
<feature type="compositionally biased region" description="Basic and acidic residues" evidence="1">
    <location>
        <begin position="36"/>
        <end position="53"/>
    </location>
</feature>